<dbReference type="Gene3D" id="3.90.340.10">
    <property type="entry name" value="Nitric Oxide Synthase, Chain A, domain 1"/>
    <property type="match status" value="1"/>
</dbReference>
<dbReference type="Gene3D" id="3.90.440.10">
    <property type="entry name" value="Nitric Oxide Synthase,Heme Domain,Chain A domain 2"/>
    <property type="match status" value="1"/>
</dbReference>
<keyword evidence="6 11" id="KW-0349">Heme</keyword>
<comment type="miscellaneous">
    <text evidence="11">This protein is similar to the oxygenase domain of eukaryotic nitric oxide synthases but lacks the reductase domain which, in eukaryotes, is responsible for transfer of electrons to the ferric heme during nitric oxide synthesis.</text>
</comment>
<evidence type="ECO:0000256" key="11">
    <source>
        <dbReference type="PIRNR" id="PIRNR037219"/>
    </source>
</evidence>
<dbReference type="EMBL" id="BDQX01000458">
    <property type="protein sequence ID" value="GBG11949.1"/>
    <property type="molecule type" value="Genomic_DNA"/>
</dbReference>
<feature type="binding site" description="axial binding residue" evidence="12">
    <location>
        <position position="70"/>
    </location>
    <ligand>
        <name>heme</name>
        <dbReference type="ChEBI" id="CHEBI:30413"/>
    </ligand>
    <ligandPart>
        <name>Fe</name>
        <dbReference type="ChEBI" id="CHEBI:18248"/>
    </ligandPart>
</feature>
<gene>
    <name evidence="14" type="ORF">PAT3040_06808</name>
</gene>
<evidence type="ECO:0000256" key="7">
    <source>
        <dbReference type="ARBA" id="ARBA00022723"/>
    </source>
</evidence>
<comment type="subunit">
    <text evidence="11">Homodimer.</text>
</comment>
<feature type="domain" description="Nitric oxide synthase (NOS)" evidence="13">
    <location>
        <begin position="7"/>
        <end position="366"/>
    </location>
</feature>
<evidence type="ECO:0000313" key="14">
    <source>
        <dbReference type="EMBL" id="GBG11949.1"/>
    </source>
</evidence>
<evidence type="ECO:0000256" key="5">
    <source>
        <dbReference type="ARBA" id="ARBA00018859"/>
    </source>
</evidence>
<evidence type="ECO:0000256" key="1">
    <source>
        <dbReference type="ARBA" id="ARBA00001971"/>
    </source>
</evidence>
<evidence type="ECO:0000256" key="6">
    <source>
        <dbReference type="ARBA" id="ARBA00022617"/>
    </source>
</evidence>
<evidence type="ECO:0000256" key="10">
    <source>
        <dbReference type="ARBA" id="ARBA00048713"/>
    </source>
</evidence>
<evidence type="ECO:0000256" key="4">
    <source>
        <dbReference type="ARBA" id="ARBA00012735"/>
    </source>
</evidence>
<sequence>MNPIIQREQLYESASTFLASFYRESGRSDPELTARLDEVREELSKRGTYAHTEGELIFGAKLAWRNSNKCIGRLFWDTLNIIDARTINSEDRMAGALFEHIESATCGGIIKPFMTIFAPQQYAEKPESGPRIWNHQLLRYAGYEQDDGSIVGDPASLSFTRTCQALGWHGSGTPFDLLPLVFNLPGRQPVWYDIPPQLVLEVDIRHPDYPAFDEQGIRWYAVPILSDMTLEIGGIYYPAAPFNGWYMGTEIGARNLADKDRYNLLPAMAKAMGLNTSRDFSLWKDRALVELNVAVLESYRSAGITIVDHHTAAQQFSRFEKNERESGRDVTGRWSWLIPPLSPATTAIFHNSYHDEVRSPRFYSKQPFS</sequence>
<comment type="catalytic activity">
    <reaction evidence="10">
        <text>3 reduced [flavodoxin] + 2 L-arginine + 4 O2 = 3 oxidized [flavodoxin] + 2 L-citrulline + 2 nitric oxide + 4 H2O + 5 H(+)</text>
        <dbReference type="Rhea" id="RHEA:52324"/>
        <dbReference type="Rhea" id="RHEA-COMP:10622"/>
        <dbReference type="Rhea" id="RHEA-COMP:10623"/>
        <dbReference type="ChEBI" id="CHEBI:15377"/>
        <dbReference type="ChEBI" id="CHEBI:15378"/>
        <dbReference type="ChEBI" id="CHEBI:15379"/>
        <dbReference type="ChEBI" id="CHEBI:16480"/>
        <dbReference type="ChEBI" id="CHEBI:32682"/>
        <dbReference type="ChEBI" id="CHEBI:57618"/>
        <dbReference type="ChEBI" id="CHEBI:57743"/>
        <dbReference type="ChEBI" id="CHEBI:58210"/>
        <dbReference type="EC" id="1.14.14.47"/>
    </reaction>
</comment>
<dbReference type="GO" id="GO:0006809">
    <property type="term" value="P:nitric oxide biosynthetic process"/>
    <property type="evidence" value="ECO:0007669"/>
    <property type="project" value="InterPro"/>
</dbReference>
<dbReference type="PANTHER" id="PTHR43410:SF1">
    <property type="entry name" value="NITRIC OXIDE SYNTHASE"/>
    <property type="match status" value="1"/>
</dbReference>
<dbReference type="Pfam" id="PF02898">
    <property type="entry name" value="NO_synthase"/>
    <property type="match status" value="1"/>
</dbReference>
<protein>
    <recommendedName>
        <fullName evidence="5 11">Nitric oxide synthase oxygenase</fullName>
        <ecNumber evidence="4 11">1.14.14.47</ecNumber>
    </recommendedName>
</protein>
<dbReference type="InterPro" id="IPR044943">
    <property type="entry name" value="NOS_dom_1"/>
</dbReference>
<dbReference type="PIRSF" id="PIRSF037219">
    <property type="entry name" value="NOS_oxygenase"/>
    <property type="match status" value="1"/>
</dbReference>
<dbReference type="InterPro" id="IPR050607">
    <property type="entry name" value="NOS"/>
</dbReference>
<name>A0A2R5F1K4_9BACL</name>
<organism evidence="14 15">
    <name type="scientific">Paenibacillus agaridevorans</name>
    <dbReference type="NCBI Taxonomy" id="171404"/>
    <lineage>
        <taxon>Bacteria</taxon>
        <taxon>Bacillati</taxon>
        <taxon>Bacillota</taxon>
        <taxon>Bacilli</taxon>
        <taxon>Bacillales</taxon>
        <taxon>Paenibacillaceae</taxon>
        <taxon>Paenibacillus</taxon>
    </lineage>
</organism>
<dbReference type="Proteomes" id="UP000245202">
    <property type="component" value="Unassembled WGS sequence"/>
</dbReference>
<dbReference type="InterPro" id="IPR036119">
    <property type="entry name" value="NOS_N_sf"/>
</dbReference>
<proteinExistence type="inferred from homology"/>
<keyword evidence="9 11" id="KW-0408">Iron</keyword>
<evidence type="ECO:0000256" key="2">
    <source>
        <dbReference type="ARBA" id="ARBA00002642"/>
    </source>
</evidence>
<comment type="caution">
    <text evidence="14">The sequence shown here is derived from an EMBL/GenBank/DDBJ whole genome shotgun (WGS) entry which is preliminary data.</text>
</comment>
<evidence type="ECO:0000256" key="8">
    <source>
        <dbReference type="ARBA" id="ARBA00023002"/>
    </source>
</evidence>
<evidence type="ECO:0000313" key="15">
    <source>
        <dbReference type="Proteomes" id="UP000245202"/>
    </source>
</evidence>
<dbReference type="GO" id="GO:0046872">
    <property type="term" value="F:metal ion binding"/>
    <property type="evidence" value="ECO:0007669"/>
    <property type="project" value="UniProtKB-KW"/>
</dbReference>
<dbReference type="InterPro" id="IPR017142">
    <property type="entry name" value="Nitric_oxide_synthase_Oase-su"/>
</dbReference>
<comment type="cofactor">
    <cofactor evidence="1 11 12">
        <name>heme</name>
        <dbReference type="ChEBI" id="CHEBI:30413"/>
    </cofactor>
</comment>
<evidence type="ECO:0000259" key="13">
    <source>
        <dbReference type="Pfam" id="PF02898"/>
    </source>
</evidence>
<dbReference type="InterPro" id="IPR044944">
    <property type="entry name" value="NOS_dom_3"/>
</dbReference>
<dbReference type="GO" id="GO:0004517">
    <property type="term" value="F:nitric-oxide synthase activity"/>
    <property type="evidence" value="ECO:0007669"/>
    <property type="project" value="InterPro"/>
</dbReference>
<reference evidence="14 15" key="1">
    <citation type="submission" date="2017-08" db="EMBL/GenBank/DDBJ databases">
        <title>Substantial Increase in Enzyme Production by Combined Drug-Resistance Mutations in Paenibacillus agaridevorans.</title>
        <authorList>
            <person name="Tanaka Y."/>
            <person name="Funane K."/>
            <person name="Hosaka T."/>
            <person name="Shiwa Y."/>
            <person name="Fujita N."/>
            <person name="Miyazaki T."/>
            <person name="Yoshikawa H."/>
            <person name="Murakami K."/>
            <person name="Kasahara K."/>
            <person name="Inaoka T."/>
            <person name="Hiraga Y."/>
            <person name="Ochi K."/>
        </authorList>
    </citation>
    <scope>NUCLEOTIDE SEQUENCE [LARGE SCALE GENOMIC DNA]</scope>
    <source>
        <strain evidence="14 15">T-3040</strain>
    </source>
</reference>
<dbReference type="GO" id="GO:0020037">
    <property type="term" value="F:heme binding"/>
    <property type="evidence" value="ECO:0007669"/>
    <property type="project" value="InterPro"/>
</dbReference>
<accession>A0A2R5F1K4</accession>
<dbReference type="Gene3D" id="3.90.1230.10">
    <property type="entry name" value="Nitric Oxide Synthase, Chain A, domain 3"/>
    <property type="match status" value="1"/>
</dbReference>
<keyword evidence="15" id="KW-1185">Reference proteome</keyword>
<evidence type="ECO:0000256" key="12">
    <source>
        <dbReference type="PIRSR" id="PIRSR037219-1"/>
    </source>
</evidence>
<dbReference type="InterPro" id="IPR004030">
    <property type="entry name" value="NOS_N"/>
</dbReference>
<dbReference type="EC" id="1.14.14.47" evidence="4 11"/>
<dbReference type="PANTHER" id="PTHR43410">
    <property type="entry name" value="NITRIC OXIDE SYNTHASE OXYGENASE"/>
    <property type="match status" value="1"/>
</dbReference>
<keyword evidence="8 11" id="KW-0560">Oxidoreductase</keyword>
<comment type="similarity">
    <text evidence="3 11">Belongs to the NOS family. Bacterial NOS oxygenase subfamily.</text>
</comment>
<dbReference type="AlphaFoldDB" id="A0A2R5F1K4"/>
<dbReference type="InterPro" id="IPR044940">
    <property type="entry name" value="NOS_dom_2"/>
</dbReference>
<evidence type="ECO:0000256" key="3">
    <source>
        <dbReference type="ARBA" id="ARBA00005411"/>
    </source>
</evidence>
<dbReference type="SUPFAM" id="SSF56512">
    <property type="entry name" value="Nitric oxide (NO) synthase oxygenase domain"/>
    <property type="match status" value="1"/>
</dbReference>
<evidence type="ECO:0000256" key="9">
    <source>
        <dbReference type="ARBA" id="ARBA00023004"/>
    </source>
</evidence>
<dbReference type="RefSeq" id="WP_181377009.1">
    <property type="nucleotide sequence ID" value="NZ_BDQX01000458.1"/>
</dbReference>
<comment type="function">
    <text evidence="2 11">Catalyzes the production of nitric oxide.</text>
</comment>
<keyword evidence="7 11" id="KW-0479">Metal-binding</keyword>